<dbReference type="Proteomes" id="UP001241377">
    <property type="component" value="Unassembled WGS sequence"/>
</dbReference>
<protein>
    <submittedName>
        <fullName evidence="1">Uncharacterized protein</fullName>
    </submittedName>
</protein>
<evidence type="ECO:0000313" key="1">
    <source>
        <dbReference type="EMBL" id="KAJ9102180.1"/>
    </source>
</evidence>
<gene>
    <name evidence="1" type="ORF">QFC19_004919</name>
</gene>
<proteinExistence type="predicted"/>
<comment type="caution">
    <text evidence="1">The sequence shown here is derived from an EMBL/GenBank/DDBJ whole genome shotgun (WGS) entry which is preliminary data.</text>
</comment>
<keyword evidence="2" id="KW-1185">Reference proteome</keyword>
<accession>A0ACC2VTF7</accession>
<evidence type="ECO:0000313" key="2">
    <source>
        <dbReference type="Proteomes" id="UP001241377"/>
    </source>
</evidence>
<sequence length="462" mass="51281">MADVKRAYSQFDTPSDHVDKKLHTKPGRKPIETEPKSKRTAQNRAAQRAYRERKERKMKDLEDKVLLLEEQNIKVATESDFLKAQVDMLKQELARYRGTTDLLDLNSKLPTHTKPSVPRPQTNSSVSSDSTNSNNAVSADFPWSDDTYNQSPNVEKYNASNNKDFPLPDLIGGSSSSTSPLNDNILVSPDSGNSISSGSNPPTAYNPTPDFYKFEEDIDPFCSKLNEACGTKQDPVPKDLKANYASPFASKTTPAAKDNTDYVNDSFFNGRSTFDFDLSNNNTDPLSFLNDKNFDVSLAFSEDLGSRNNGTTEKVETDPLAFLTTEESAYDPLKDSVNVDFNFNDFVKSSISGTDSTRDTVVSYSPEANLKDFTNRTPATEASDYSYTSGKNDVLEIVPAPEKGLKCSEIWERITNHPKYTEIDIDGLCLELKSKAKCSERGVVVNSTDVNQLLEQSGAMKR</sequence>
<organism evidence="1 2">
    <name type="scientific">Naganishia cerealis</name>
    <dbReference type="NCBI Taxonomy" id="610337"/>
    <lineage>
        <taxon>Eukaryota</taxon>
        <taxon>Fungi</taxon>
        <taxon>Dikarya</taxon>
        <taxon>Basidiomycota</taxon>
        <taxon>Agaricomycotina</taxon>
        <taxon>Tremellomycetes</taxon>
        <taxon>Filobasidiales</taxon>
        <taxon>Filobasidiaceae</taxon>
        <taxon>Naganishia</taxon>
    </lineage>
</organism>
<name>A0ACC2VTF7_9TREE</name>
<reference evidence="1" key="1">
    <citation type="submission" date="2023-04" db="EMBL/GenBank/DDBJ databases">
        <title>Draft Genome sequencing of Naganishia species isolated from polar environments using Oxford Nanopore Technology.</title>
        <authorList>
            <person name="Leo P."/>
            <person name="Venkateswaran K."/>
        </authorList>
    </citation>
    <scope>NUCLEOTIDE SEQUENCE</scope>
    <source>
        <strain evidence="1">MNA-CCFEE 5261</strain>
    </source>
</reference>
<dbReference type="EMBL" id="JASBWR010000053">
    <property type="protein sequence ID" value="KAJ9102180.1"/>
    <property type="molecule type" value="Genomic_DNA"/>
</dbReference>